<dbReference type="Proteomes" id="UP000007177">
    <property type="component" value="Chromosome"/>
</dbReference>
<evidence type="ECO:0000259" key="6">
    <source>
        <dbReference type="Pfam" id="PF02826"/>
    </source>
</evidence>
<dbReference type="RefSeq" id="WP_014355992.1">
    <property type="nucleotide sequence ID" value="NC_016894.1"/>
</dbReference>
<gene>
    <name evidence="7" type="primary">gyaR</name>
    <name evidence="7" type="ordered locus">Awo_c16070</name>
</gene>
<feature type="domain" description="D-isomer specific 2-hydroxyacid dehydrogenase catalytic" evidence="5">
    <location>
        <begin position="27"/>
        <end position="327"/>
    </location>
</feature>
<dbReference type="GO" id="GO:0047964">
    <property type="term" value="F:glyoxylate reductase (NADH) activity"/>
    <property type="evidence" value="ECO:0007669"/>
    <property type="project" value="UniProtKB-EC"/>
</dbReference>
<dbReference type="CDD" id="cd05198">
    <property type="entry name" value="formate_dh_like"/>
    <property type="match status" value="1"/>
</dbReference>
<keyword evidence="8" id="KW-1185">Reference proteome</keyword>
<protein>
    <submittedName>
        <fullName evidence="7">Glyoxylate reductase GyaR</fullName>
        <ecNumber evidence="7">1.1.1.26</ecNumber>
    </submittedName>
</protein>
<dbReference type="InterPro" id="IPR006140">
    <property type="entry name" value="D-isomer_DH_NAD-bd"/>
</dbReference>
<evidence type="ECO:0000256" key="3">
    <source>
        <dbReference type="ARBA" id="ARBA00023027"/>
    </source>
</evidence>
<dbReference type="KEGG" id="awo:Awo_c16070"/>
<dbReference type="OrthoDB" id="9805416at2"/>
<dbReference type="Pfam" id="PF00389">
    <property type="entry name" value="2-Hacid_dh"/>
    <property type="match status" value="1"/>
</dbReference>
<keyword evidence="3" id="KW-0520">NAD</keyword>
<dbReference type="PROSITE" id="PS00671">
    <property type="entry name" value="D_2_HYDROXYACID_DH_3"/>
    <property type="match status" value="1"/>
</dbReference>
<dbReference type="InterPro" id="IPR036291">
    <property type="entry name" value="NAD(P)-bd_dom_sf"/>
</dbReference>
<dbReference type="InterPro" id="IPR029753">
    <property type="entry name" value="D-isomer_DH_CS"/>
</dbReference>
<dbReference type="PANTHER" id="PTHR10996:SF178">
    <property type="entry name" value="2-HYDROXYACID DEHYDROGENASE YGL185C-RELATED"/>
    <property type="match status" value="1"/>
</dbReference>
<reference evidence="8" key="1">
    <citation type="submission" date="2011-07" db="EMBL/GenBank/DDBJ databases">
        <title>Complete genome sequence of Acetobacterium woodii.</title>
        <authorList>
            <person name="Poehlein A."/>
            <person name="Schmidt S."/>
            <person name="Kaster A.-K."/>
            <person name="Goenrich M."/>
            <person name="Vollmers J."/>
            <person name="Thuermer A."/>
            <person name="Gottschalk G."/>
            <person name="Thauer R.K."/>
            <person name="Daniel R."/>
            <person name="Mueller V."/>
        </authorList>
    </citation>
    <scope>NUCLEOTIDE SEQUENCE [LARGE SCALE GENOMIC DNA]</scope>
    <source>
        <strain evidence="8">ATCC 29683 / DSM 1030 / JCM 2381 / KCTC 1655 / WB1</strain>
    </source>
</reference>
<dbReference type="GO" id="GO:0016618">
    <property type="term" value="F:hydroxypyruvate reductase [NAD(P)H] activity"/>
    <property type="evidence" value="ECO:0007669"/>
    <property type="project" value="TreeGrafter"/>
</dbReference>
<dbReference type="GO" id="GO:0051287">
    <property type="term" value="F:NAD binding"/>
    <property type="evidence" value="ECO:0007669"/>
    <property type="project" value="InterPro"/>
</dbReference>
<dbReference type="PROSITE" id="PS00670">
    <property type="entry name" value="D_2_HYDROXYACID_DH_2"/>
    <property type="match status" value="1"/>
</dbReference>
<accession>H6LH51</accession>
<dbReference type="SUPFAM" id="SSF52283">
    <property type="entry name" value="Formate/glycerate dehydrogenase catalytic domain-like"/>
    <property type="match status" value="1"/>
</dbReference>
<dbReference type="STRING" id="931626.Awo_c16070"/>
<dbReference type="GO" id="GO:0005829">
    <property type="term" value="C:cytosol"/>
    <property type="evidence" value="ECO:0007669"/>
    <property type="project" value="TreeGrafter"/>
</dbReference>
<keyword evidence="2 4" id="KW-0560">Oxidoreductase</keyword>
<dbReference type="eggNOG" id="COG1052">
    <property type="taxonomic scope" value="Bacteria"/>
</dbReference>
<comment type="similarity">
    <text evidence="1 4">Belongs to the D-isomer specific 2-hydroxyacid dehydrogenase family.</text>
</comment>
<proteinExistence type="inferred from homology"/>
<dbReference type="Pfam" id="PF02826">
    <property type="entry name" value="2-Hacid_dh_C"/>
    <property type="match status" value="1"/>
</dbReference>
<evidence type="ECO:0000313" key="8">
    <source>
        <dbReference type="Proteomes" id="UP000007177"/>
    </source>
</evidence>
<dbReference type="InterPro" id="IPR006139">
    <property type="entry name" value="D-isomer_2_OHA_DH_cat_dom"/>
</dbReference>
<evidence type="ECO:0000256" key="4">
    <source>
        <dbReference type="RuleBase" id="RU003719"/>
    </source>
</evidence>
<dbReference type="SUPFAM" id="SSF51735">
    <property type="entry name" value="NAD(P)-binding Rossmann-fold domains"/>
    <property type="match status" value="1"/>
</dbReference>
<name>H6LH51_ACEWD</name>
<evidence type="ECO:0000259" key="5">
    <source>
        <dbReference type="Pfam" id="PF00389"/>
    </source>
</evidence>
<dbReference type="Gene3D" id="3.40.50.720">
    <property type="entry name" value="NAD(P)-binding Rossmann-like Domain"/>
    <property type="match status" value="2"/>
</dbReference>
<dbReference type="EC" id="1.1.1.26" evidence="7"/>
<evidence type="ECO:0000256" key="1">
    <source>
        <dbReference type="ARBA" id="ARBA00005854"/>
    </source>
</evidence>
<dbReference type="HOGENOM" id="CLU_019796_1_3_9"/>
<reference evidence="7 8" key="2">
    <citation type="journal article" date="2012" name="PLoS ONE">
        <title>An ancient pathway combining carbon dioxide fixation with the generation and utilization of a sodium ion gradient for ATP synthesis.</title>
        <authorList>
            <person name="Poehlein A."/>
            <person name="Schmidt S."/>
            <person name="Kaster A.K."/>
            <person name="Goenrich M."/>
            <person name="Vollmers J."/>
            <person name="Thurmer A."/>
            <person name="Bertsch J."/>
            <person name="Schuchmann K."/>
            <person name="Voigt B."/>
            <person name="Hecker M."/>
            <person name="Daniel R."/>
            <person name="Thauer R.K."/>
            <person name="Gottschalk G."/>
            <person name="Muller V."/>
        </authorList>
    </citation>
    <scope>NUCLEOTIDE SEQUENCE [LARGE SCALE GENOMIC DNA]</scope>
    <source>
        <strain evidence="8">ATCC 29683 / DSM 1030 / JCM 2381 / KCTC 1655 / WB1</strain>
    </source>
</reference>
<dbReference type="GO" id="GO:0030267">
    <property type="term" value="F:glyoxylate reductase (NADPH) activity"/>
    <property type="evidence" value="ECO:0007669"/>
    <property type="project" value="TreeGrafter"/>
</dbReference>
<dbReference type="InterPro" id="IPR050223">
    <property type="entry name" value="D-isomer_2-hydroxyacid_DH"/>
</dbReference>
<organism evidence="7 8">
    <name type="scientific">Acetobacterium woodii (strain ATCC 29683 / DSM 1030 / JCM 2381 / KCTC 1655 / WB1)</name>
    <dbReference type="NCBI Taxonomy" id="931626"/>
    <lineage>
        <taxon>Bacteria</taxon>
        <taxon>Bacillati</taxon>
        <taxon>Bacillota</taxon>
        <taxon>Clostridia</taxon>
        <taxon>Eubacteriales</taxon>
        <taxon>Eubacteriaceae</taxon>
        <taxon>Acetobacterium</taxon>
    </lineage>
</organism>
<feature type="domain" description="D-isomer specific 2-hydroxyacid dehydrogenase NAD-binding" evidence="6">
    <location>
        <begin position="111"/>
        <end position="295"/>
    </location>
</feature>
<sequence length="329" mass="36196">MKKVLILTSQKRIEKFSDLSVLPGDWELIYGEHLNSDDAVIDAANDADFIFADAVREVSKTLIDNLPNLKLIHSEGVGFNKIDGDTAKKKGIYVCNNTAANSAAVAEHTILLMLGLQRRILEGDQMVRNGLQIQAKGQFILNGIPELGSCHIGLVGMGSIALETAKRLKSFGSKLSYFSRSRKTQAENQLELTYKPLDALCQQCDIISLHLPVTAETTGLFNKDRFSLMKPTTLLINTARGELIVQEDLVSALVDGKLAGAGLDTMYPEPVTFDNPLLHLPEDCQFKLLFTPHIAGTTKQAFEKMHKTVWSNFLAFANGERPINIVNGL</sequence>
<dbReference type="PANTHER" id="PTHR10996">
    <property type="entry name" value="2-HYDROXYACID DEHYDROGENASE-RELATED"/>
    <property type="match status" value="1"/>
</dbReference>
<evidence type="ECO:0000256" key="2">
    <source>
        <dbReference type="ARBA" id="ARBA00023002"/>
    </source>
</evidence>
<evidence type="ECO:0000313" key="7">
    <source>
        <dbReference type="EMBL" id="AFA48389.1"/>
    </source>
</evidence>
<dbReference type="EMBL" id="CP002987">
    <property type="protein sequence ID" value="AFA48389.1"/>
    <property type="molecule type" value="Genomic_DNA"/>
</dbReference>
<dbReference type="AlphaFoldDB" id="H6LH51"/>